<organism evidence="1 2">
    <name type="scientific">Ruthenibacterium lactatiformans</name>
    <dbReference type="NCBI Taxonomy" id="1550024"/>
    <lineage>
        <taxon>Bacteria</taxon>
        <taxon>Bacillati</taxon>
        <taxon>Bacillota</taxon>
        <taxon>Clostridia</taxon>
        <taxon>Eubacteriales</taxon>
        <taxon>Oscillospiraceae</taxon>
        <taxon>Ruthenibacterium</taxon>
    </lineage>
</organism>
<dbReference type="RefSeq" id="WP_155201286.1">
    <property type="nucleotide sequence ID" value="NZ_WMZL01000008.1"/>
</dbReference>
<reference evidence="1 2" key="1">
    <citation type="journal article" date="2019" name="Nat. Med.">
        <title>A library of human gut bacterial isolates paired with longitudinal multiomics data enables mechanistic microbiome research.</title>
        <authorList>
            <person name="Poyet M."/>
            <person name="Groussin M."/>
            <person name="Gibbons S.M."/>
            <person name="Avila-Pacheco J."/>
            <person name="Jiang X."/>
            <person name="Kearney S.M."/>
            <person name="Perrotta A.R."/>
            <person name="Berdy B."/>
            <person name="Zhao S."/>
            <person name="Lieberman T.D."/>
            <person name="Swanson P.K."/>
            <person name="Smith M."/>
            <person name="Roesemann S."/>
            <person name="Alexander J.E."/>
            <person name="Rich S.A."/>
            <person name="Livny J."/>
            <person name="Vlamakis H."/>
            <person name="Clish C."/>
            <person name="Bullock K."/>
            <person name="Deik A."/>
            <person name="Scott J."/>
            <person name="Pierce K.A."/>
            <person name="Xavier R.J."/>
            <person name="Alm E.J."/>
        </authorList>
    </citation>
    <scope>NUCLEOTIDE SEQUENCE [LARGE SCALE GENOMIC DNA]</scope>
    <source>
        <strain evidence="1 2">BIOML-A7</strain>
    </source>
</reference>
<dbReference type="Proteomes" id="UP000449193">
    <property type="component" value="Unassembled WGS sequence"/>
</dbReference>
<protein>
    <submittedName>
        <fullName evidence="1">Uncharacterized protein</fullName>
    </submittedName>
</protein>
<evidence type="ECO:0000313" key="1">
    <source>
        <dbReference type="EMBL" id="MTS51716.1"/>
    </source>
</evidence>
<proteinExistence type="predicted"/>
<accession>A0A6I3QPR1</accession>
<gene>
    <name evidence="1" type="ORF">GMD52_09205</name>
</gene>
<sequence length="192" mass="21947">MDFWIKEPGECHERHFCIDAESLTMGHDEFGNVLLDVSPPVVYEYIKGEKKEFIITTVDWAGRCLNTADTFNDIISRLSRNETGWICINNLDISLRSLVEAFHSHSALTWEGRNIPYFILFDGYMAAPAFATNQFLYYENEMGDILMFGTADGALISDNEFAEIGFEKSQEMSADGQETVLSFTKYEKLEFI</sequence>
<dbReference type="AlphaFoldDB" id="A0A6I3QPR1"/>
<dbReference type="EMBL" id="WMZR01000010">
    <property type="protein sequence ID" value="MTS51716.1"/>
    <property type="molecule type" value="Genomic_DNA"/>
</dbReference>
<name>A0A6I3QPR1_9FIRM</name>
<comment type="caution">
    <text evidence="1">The sequence shown here is derived from an EMBL/GenBank/DDBJ whole genome shotgun (WGS) entry which is preliminary data.</text>
</comment>
<evidence type="ECO:0000313" key="2">
    <source>
        <dbReference type="Proteomes" id="UP000449193"/>
    </source>
</evidence>